<dbReference type="Gene3D" id="3.40.50.720">
    <property type="entry name" value="NAD(P)-binding Rossmann-like Domain"/>
    <property type="match status" value="1"/>
</dbReference>
<dbReference type="RefSeq" id="WP_068652759.1">
    <property type="nucleotide sequence ID" value="NZ_CP043611.1"/>
</dbReference>
<dbReference type="PANTHER" id="PTHR11695:SF648">
    <property type="entry name" value="ZINC-BINDING OXIDOREDUCTASE"/>
    <property type="match status" value="1"/>
</dbReference>
<evidence type="ECO:0000313" key="2">
    <source>
        <dbReference type="EMBL" id="OAB41164.1"/>
    </source>
</evidence>
<dbReference type="Pfam" id="PF08240">
    <property type="entry name" value="ADH_N"/>
    <property type="match status" value="1"/>
</dbReference>
<dbReference type="PANTHER" id="PTHR11695">
    <property type="entry name" value="ALCOHOL DEHYDROGENASE RELATED"/>
    <property type="match status" value="1"/>
</dbReference>
<dbReference type="SUPFAM" id="SSF51735">
    <property type="entry name" value="NAD(P)-binding Rossmann-fold domains"/>
    <property type="match status" value="1"/>
</dbReference>
<feature type="domain" description="Enoyl reductase (ER)" evidence="1">
    <location>
        <begin position="10"/>
        <end position="300"/>
    </location>
</feature>
<protein>
    <submittedName>
        <fullName evidence="2">NADPH:quinone reductase</fullName>
    </submittedName>
</protein>
<dbReference type="SMART" id="SM00829">
    <property type="entry name" value="PKS_ER"/>
    <property type="match status" value="1"/>
</dbReference>
<dbReference type="Gene3D" id="3.90.180.10">
    <property type="entry name" value="Medium-chain alcohol dehydrogenases, catalytic domain"/>
    <property type="match status" value="1"/>
</dbReference>
<dbReference type="CDD" id="cd08267">
    <property type="entry name" value="MDR1"/>
    <property type="match status" value="1"/>
</dbReference>
<reference evidence="2 3" key="1">
    <citation type="submission" date="2016-03" db="EMBL/GenBank/DDBJ databases">
        <title>Draft genome sequence of Paenibacillus antarcticus CECT 5836.</title>
        <authorList>
            <person name="Shin S.-K."/>
            <person name="Yi H."/>
        </authorList>
    </citation>
    <scope>NUCLEOTIDE SEQUENCE [LARGE SCALE GENOMIC DNA]</scope>
    <source>
        <strain evidence="2 3">CECT 5836</strain>
    </source>
</reference>
<dbReference type="Proteomes" id="UP000077355">
    <property type="component" value="Unassembled WGS sequence"/>
</dbReference>
<proteinExistence type="predicted"/>
<dbReference type="SUPFAM" id="SSF50129">
    <property type="entry name" value="GroES-like"/>
    <property type="match status" value="1"/>
</dbReference>
<dbReference type="GO" id="GO:0016491">
    <property type="term" value="F:oxidoreductase activity"/>
    <property type="evidence" value="ECO:0007669"/>
    <property type="project" value="InterPro"/>
</dbReference>
<dbReference type="AlphaFoldDB" id="A0A168JVJ8"/>
<dbReference type="OrthoDB" id="9792162at2"/>
<dbReference type="InterPro" id="IPR013149">
    <property type="entry name" value="ADH-like_C"/>
</dbReference>
<accession>A0A168JVJ8</accession>
<gene>
    <name evidence="2" type="ORF">PBAT_21640</name>
</gene>
<keyword evidence="3" id="KW-1185">Reference proteome</keyword>
<sequence length="308" mass="33944">MRAIICTKYGSPDVLQLKEVEKPTPKGNEVLVKVHATTVTAGDIRVRAFNSPVLLWIPMRLVLGIIKPRKPILGVELAGEIEAIGKDVQRFKKGDQVFAFRGMRFGAYAEYICLSEDGMIAIKPVNTSYKEAASVLYGGTTVLHFFRNGNIQSGQKVLIYGASGAVGTAAVQLAKYFGAEVTGVCSTTNIELVKSLGADHVIDYTKEDFAEREERFDIIFDAVGKISKSNCKKALTRNGTYLTVDGQGIAKVLKEDIIFFKELLEKGKIRSVIDRCYPLAQIPEAHRYVEKGHKKGNVVITLEQDNDI</sequence>
<dbReference type="InterPro" id="IPR050700">
    <property type="entry name" value="YIM1/Zinc_Alcohol_DH_Fams"/>
</dbReference>
<name>A0A168JVJ8_9BACL</name>
<evidence type="ECO:0000259" key="1">
    <source>
        <dbReference type="SMART" id="SM00829"/>
    </source>
</evidence>
<dbReference type="InterPro" id="IPR013154">
    <property type="entry name" value="ADH-like_N"/>
</dbReference>
<dbReference type="EMBL" id="LVJI01000048">
    <property type="protein sequence ID" value="OAB41164.1"/>
    <property type="molecule type" value="Genomic_DNA"/>
</dbReference>
<organism evidence="2 3">
    <name type="scientific">Paenibacillus antarcticus</name>
    <dbReference type="NCBI Taxonomy" id="253703"/>
    <lineage>
        <taxon>Bacteria</taxon>
        <taxon>Bacillati</taxon>
        <taxon>Bacillota</taxon>
        <taxon>Bacilli</taxon>
        <taxon>Bacillales</taxon>
        <taxon>Paenibacillaceae</taxon>
        <taxon>Paenibacillus</taxon>
    </lineage>
</organism>
<dbReference type="InterPro" id="IPR020843">
    <property type="entry name" value="ER"/>
</dbReference>
<dbReference type="InterPro" id="IPR011032">
    <property type="entry name" value="GroES-like_sf"/>
</dbReference>
<evidence type="ECO:0000313" key="3">
    <source>
        <dbReference type="Proteomes" id="UP000077355"/>
    </source>
</evidence>
<comment type="caution">
    <text evidence="2">The sequence shown here is derived from an EMBL/GenBank/DDBJ whole genome shotgun (WGS) entry which is preliminary data.</text>
</comment>
<dbReference type="InterPro" id="IPR036291">
    <property type="entry name" value="NAD(P)-bd_dom_sf"/>
</dbReference>
<dbReference type="Pfam" id="PF00107">
    <property type="entry name" value="ADH_zinc_N"/>
    <property type="match status" value="1"/>
</dbReference>